<dbReference type="Proteomes" id="UP000326759">
    <property type="component" value="Unassembled WGS sequence"/>
</dbReference>
<gene>
    <name evidence="1" type="ORF">Anas_13589</name>
</gene>
<evidence type="ECO:0000313" key="2">
    <source>
        <dbReference type="Proteomes" id="UP000326759"/>
    </source>
</evidence>
<feature type="non-terminal residue" evidence="1">
    <location>
        <position position="1"/>
    </location>
</feature>
<name>A0A5N5SXS4_9CRUS</name>
<organism evidence="1 2">
    <name type="scientific">Armadillidium nasatum</name>
    <dbReference type="NCBI Taxonomy" id="96803"/>
    <lineage>
        <taxon>Eukaryota</taxon>
        <taxon>Metazoa</taxon>
        <taxon>Ecdysozoa</taxon>
        <taxon>Arthropoda</taxon>
        <taxon>Crustacea</taxon>
        <taxon>Multicrustacea</taxon>
        <taxon>Malacostraca</taxon>
        <taxon>Eumalacostraca</taxon>
        <taxon>Peracarida</taxon>
        <taxon>Isopoda</taxon>
        <taxon>Oniscidea</taxon>
        <taxon>Crinocheta</taxon>
        <taxon>Armadillidiidae</taxon>
        <taxon>Armadillidium</taxon>
    </lineage>
</organism>
<evidence type="ECO:0000313" key="1">
    <source>
        <dbReference type="EMBL" id="KAB7498725.1"/>
    </source>
</evidence>
<dbReference type="OrthoDB" id="6384676at2759"/>
<accession>A0A5N5SXS4</accession>
<sequence>SNSKMSLRTLIFNLKTQQPALINPWNSQQLSALYSAKLYAMFLKRALSLLEKDSSSCSTVLNCEDPCFIPVCKNIYKKRNVPSKECLFSRKPIPKVKVMRSKTVSRGANILIEIKSSPHPREREISLNSKSQPMSSLQKEQLTDSIEKPMVFHCGNYSRVKELLVDDPMWSSGSLSISPFGKSPKGRMDSHLSGRFLMVENTSKSSVMSSDCVRDLIMEHEKFACGNGETFSSNTNDKFKSPVVTTCRTYKESFDIKTDALDSAMTSPWKLSPSSILNLAPYLL</sequence>
<dbReference type="AlphaFoldDB" id="A0A5N5SXS4"/>
<protein>
    <submittedName>
        <fullName evidence="1">Uncharacterized protein</fullName>
    </submittedName>
</protein>
<proteinExistence type="predicted"/>
<comment type="caution">
    <text evidence="1">The sequence shown here is derived from an EMBL/GenBank/DDBJ whole genome shotgun (WGS) entry which is preliminary data.</text>
</comment>
<dbReference type="EMBL" id="SEYY01019051">
    <property type="protein sequence ID" value="KAB7498725.1"/>
    <property type="molecule type" value="Genomic_DNA"/>
</dbReference>
<keyword evidence="2" id="KW-1185">Reference proteome</keyword>
<reference evidence="1 2" key="1">
    <citation type="journal article" date="2019" name="PLoS Biol.">
        <title>Sex chromosomes control vertical transmission of feminizing Wolbachia symbionts in an isopod.</title>
        <authorList>
            <person name="Becking T."/>
            <person name="Chebbi M.A."/>
            <person name="Giraud I."/>
            <person name="Moumen B."/>
            <person name="Laverre T."/>
            <person name="Caubet Y."/>
            <person name="Peccoud J."/>
            <person name="Gilbert C."/>
            <person name="Cordaux R."/>
        </authorList>
    </citation>
    <scope>NUCLEOTIDE SEQUENCE [LARGE SCALE GENOMIC DNA]</scope>
    <source>
        <strain evidence="1">ANa2</strain>
        <tissue evidence="1">Whole body excluding digestive tract and cuticle</tissue>
    </source>
</reference>